<comment type="similarity">
    <text evidence="3 10">Belongs to the FKBP-type PPIase family.</text>
</comment>
<accession>A0A5P2B1G9</accession>
<reference evidence="12 13" key="1">
    <citation type="submission" date="2018-05" db="EMBL/GenBank/DDBJ databases">
        <title>Streptomyces venezuelae.</title>
        <authorList>
            <person name="Kim W."/>
            <person name="Lee N."/>
            <person name="Cho B.-K."/>
        </authorList>
    </citation>
    <scope>NUCLEOTIDE SEQUENCE [LARGE SCALE GENOMIC DNA]</scope>
    <source>
        <strain evidence="12 13">ATCC 15068</strain>
    </source>
</reference>
<dbReference type="Pfam" id="PF00254">
    <property type="entry name" value="FKBP_C"/>
    <property type="match status" value="1"/>
</dbReference>
<protein>
    <recommendedName>
        <fullName evidence="10">Peptidyl-prolyl cis-trans isomerase</fullName>
        <ecNumber evidence="10">5.2.1.8</ecNumber>
    </recommendedName>
</protein>
<evidence type="ECO:0000256" key="8">
    <source>
        <dbReference type="ARBA" id="ARBA00037071"/>
    </source>
</evidence>
<dbReference type="EC" id="5.2.1.8" evidence="10"/>
<dbReference type="AlphaFoldDB" id="A0A5P2B1G9"/>
<evidence type="ECO:0000256" key="10">
    <source>
        <dbReference type="RuleBase" id="RU003915"/>
    </source>
</evidence>
<evidence type="ECO:0000256" key="4">
    <source>
        <dbReference type="ARBA" id="ARBA00022490"/>
    </source>
</evidence>
<dbReference type="InterPro" id="IPR001179">
    <property type="entry name" value="PPIase_FKBP_dom"/>
</dbReference>
<gene>
    <name evidence="12" type="ORF">DEJ46_38735</name>
</gene>
<dbReference type="OrthoDB" id="25996at2"/>
<dbReference type="Proteomes" id="UP000324106">
    <property type="component" value="Chromosome"/>
</dbReference>
<evidence type="ECO:0000256" key="3">
    <source>
        <dbReference type="ARBA" id="ARBA00006577"/>
    </source>
</evidence>
<proteinExistence type="inferred from homology"/>
<name>A0A5P2B1G9_STRVZ</name>
<dbReference type="GO" id="GO:0005737">
    <property type="term" value="C:cytoplasm"/>
    <property type="evidence" value="ECO:0007669"/>
    <property type="project" value="UniProtKB-SubCell"/>
</dbReference>
<dbReference type="EMBL" id="CP029194">
    <property type="protein sequence ID" value="QES24293.1"/>
    <property type="molecule type" value="Genomic_DNA"/>
</dbReference>
<organism evidence="12 13">
    <name type="scientific">Streptomyces venezuelae</name>
    <dbReference type="NCBI Taxonomy" id="54571"/>
    <lineage>
        <taxon>Bacteria</taxon>
        <taxon>Bacillati</taxon>
        <taxon>Actinomycetota</taxon>
        <taxon>Actinomycetes</taxon>
        <taxon>Kitasatosporales</taxon>
        <taxon>Streptomycetaceae</taxon>
        <taxon>Streptomyces</taxon>
    </lineage>
</organism>
<sequence>MTIEANKVVSIEYTLYDEHGAAQDSTDSEAPMVYLHGAGSAMPGLERGLAGKAVGDEVSIALAAADAFGDHDPQAVSTVSRDSFDGAELEVGAQVEFSTSDGETQVATITAINGDQVTIDANHPLAGQKVRFEVKVLAIRDATADEIANGAPQDSN</sequence>
<evidence type="ECO:0000256" key="1">
    <source>
        <dbReference type="ARBA" id="ARBA00000971"/>
    </source>
</evidence>
<feature type="domain" description="PPIase FKBP-type" evidence="11">
    <location>
        <begin position="6"/>
        <end position="95"/>
    </location>
</feature>
<keyword evidence="5 9" id="KW-0697">Rotamase</keyword>
<dbReference type="PANTHER" id="PTHR47861:SF3">
    <property type="entry name" value="FKBP-TYPE PEPTIDYL-PROLYL CIS-TRANS ISOMERASE SLYD"/>
    <property type="match status" value="1"/>
</dbReference>
<comment type="function">
    <text evidence="8">Also involved in hydrogenase metallocenter assembly, probably by participating in the nickel insertion step. This function in hydrogenase biosynthesis requires chaperone activity and the presence of the metal-binding domain, but not PPIase activity.</text>
</comment>
<evidence type="ECO:0000313" key="13">
    <source>
        <dbReference type="Proteomes" id="UP000324106"/>
    </source>
</evidence>
<dbReference type="Gene3D" id="3.10.50.40">
    <property type="match status" value="1"/>
</dbReference>
<evidence type="ECO:0000313" key="12">
    <source>
        <dbReference type="EMBL" id="QES24293.1"/>
    </source>
</evidence>
<evidence type="ECO:0000256" key="5">
    <source>
        <dbReference type="ARBA" id="ARBA00023110"/>
    </source>
</evidence>
<dbReference type="PANTHER" id="PTHR47861">
    <property type="entry name" value="FKBP-TYPE PEPTIDYL-PROLYL CIS-TRANS ISOMERASE SLYD"/>
    <property type="match status" value="1"/>
</dbReference>
<evidence type="ECO:0000256" key="7">
    <source>
        <dbReference type="ARBA" id="ARBA00023235"/>
    </source>
</evidence>
<dbReference type="GO" id="GO:0042026">
    <property type="term" value="P:protein refolding"/>
    <property type="evidence" value="ECO:0007669"/>
    <property type="project" value="UniProtKB-ARBA"/>
</dbReference>
<comment type="catalytic activity">
    <reaction evidence="1 9 10">
        <text>[protein]-peptidylproline (omega=180) = [protein]-peptidylproline (omega=0)</text>
        <dbReference type="Rhea" id="RHEA:16237"/>
        <dbReference type="Rhea" id="RHEA-COMP:10747"/>
        <dbReference type="Rhea" id="RHEA-COMP:10748"/>
        <dbReference type="ChEBI" id="CHEBI:83833"/>
        <dbReference type="ChEBI" id="CHEBI:83834"/>
        <dbReference type="EC" id="5.2.1.8"/>
    </reaction>
</comment>
<evidence type="ECO:0000256" key="2">
    <source>
        <dbReference type="ARBA" id="ARBA00004496"/>
    </source>
</evidence>
<dbReference type="SUPFAM" id="SSF54534">
    <property type="entry name" value="FKBP-like"/>
    <property type="match status" value="1"/>
</dbReference>
<comment type="subcellular location">
    <subcellularLocation>
        <location evidence="2">Cytoplasm</location>
    </subcellularLocation>
</comment>
<evidence type="ECO:0000259" key="11">
    <source>
        <dbReference type="PROSITE" id="PS50059"/>
    </source>
</evidence>
<evidence type="ECO:0000256" key="9">
    <source>
        <dbReference type="PROSITE-ProRule" id="PRU00277"/>
    </source>
</evidence>
<dbReference type="RefSeq" id="WP_150273894.1">
    <property type="nucleotide sequence ID" value="NZ_CP029194.1"/>
</dbReference>
<keyword evidence="4" id="KW-0963">Cytoplasm</keyword>
<keyword evidence="7 9" id="KW-0413">Isomerase</keyword>
<dbReference type="InterPro" id="IPR046357">
    <property type="entry name" value="PPIase_dom_sf"/>
</dbReference>
<keyword evidence="6" id="KW-0143">Chaperone</keyword>
<evidence type="ECO:0000256" key="6">
    <source>
        <dbReference type="ARBA" id="ARBA00023186"/>
    </source>
</evidence>
<dbReference type="PROSITE" id="PS50059">
    <property type="entry name" value="FKBP_PPIASE"/>
    <property type="match status" value="1"/>
</dbReference>
<dbReference type="GO" id="GO:0003755">
    <property type="term" value="F:peptidyl-prolyl cis-trans isomerase activity"/>
    <property type="evidence" value="ECO:0007669"/>
    <property type="project" value="UniProtKB-UniRule"/>
</dbReference>